<dbReference type="PROSITE" id="PS50011">
    <property type="entry name" value="PROTEIN_KINASE_DOM"/>
    <property type="match status" value="1"/>
</dbReference>
<feature type="binding site" evidence="12">
    <location>
        <position position="380"/>
    </location>
    <ligand>
        <name>ATP</name>
        <dbReference type="ChEBI" id="CHEBI:30616"/>
    </ligand>
</feature>
<sequence length="647" mass="69257">MKSTSLMLIFLLSVSLLPTAFPAVAPPGVTSALTVLKSTLRGRWNTTGDNACTWQGVVCNPAGDVIELHLPGVGFMGPIPSNVFPNLTSLNFLSLRFNSITGPLPNDLSSLTQLKFLYLQHNRISGNISDVLFKFPKLLRLDLSGNRLSGGIPIGFNNLTTLVALFMQNNQLTGAIPDLKLDNLKEFNVSYNLLTGTVPEQLCSAFPSSAFAGNSLTVCPYKPSSSGGSGDNNGGSRKKLSAGAIAGIIIGCVLLLLALLLLLFFCCCRKNKKDDQPAATRSVEAAAAVPATAAAAETAKTSDVETGRASNGQSSATVPVVAKSKAGGSGIDKTLVFFGNAPRTFDLDDLLKASAEVLGKGIYGTTYKAALENGVAVAVKRLRDVTATDKEFKDKMEEIGRMEHENLVALRAYHCSPNEKLLVFDYLPMGSLSALLHGNKGSGRTPLNWETRSTIALGAARGISYIHSQNPTSSHGNIKSSNVLLSNSYEARVSDFGLSQLANPGVSANRVAGYRAPEVTDPRRVSQKADVYSFGVFLLELLTGKAPTHALLNEEGVDLPRWVQSVVREEWAAEVFDLELLRYQNVEEDMVQLLQLAIDCCAQYPDSRPSITEVTSRIEQICRSSTRAGQDPLSEIASDADNSPRPS</sequence>
<reference evidence="17" key="1">
    <citation type="submission" date="2024-03" db="EMBL/GenBank/DDBJ databases">
        <title>WGS assembly of Saponaria officinalis var. Norfolk2.</title>
        <authorList>
            <person name="Jenkins J."/>
            <person name="Shu S."/>
            <person name="Grimwood J."/>
            <person name="Barry K."/>
            <person name="Goodstein D."/>
            <person name="Schmutz J."/>
            <person name="Leebens-Mack J."/>
            <person name="Osbourn A."/>
        </authorList>
    </citation>
    <scope>NUCLEOTIDE SEQUENCE [LARGE SCALE GENOMIC DNA]</scope>
    <source>
        <strain evidence="17">JIC</strain>
    </source>
</reference>
<accession>A0AAW1I191</accession>
<feature type="chain" id="PRO_5043743816" description="Protein kinase domain-containing protein" evidence="15">
    <location>
        <begin position="23"/>
        <end position="647"/>
    </location>
</feature>
<keyword evidence="2" id="KW-0597">Phosphoprotein</keyword>
<evidence type="ECO:0000313" key="18">
    <source>
        <dbReference type="Proteomes" id="UP001443914"/>
    </source>
</evidence>
<name>A0AAW1I191_SAPOF</name>
<evidence type="ECO:0000256" key="10">
    <source>
        <dbReference type="ARBA" id="ARBA00023136"/>
    </source>
</evidence>
<keyword evidence="18" id="KW-1185">Reference proteome</keyword>
<evidence type="ECO:0000256" key="12">
    <source>
        <dbReference type="PROSITE-ProRule" id="PRU10141"/>
    </source>
</evidence>
<comment type="caution">
    <text evidence="17">The sequence shown here is derived from an EMBL/GenBank/DDBJ whole genome shotgun (WGS) entry which is preliminary data.</text>
</comment>
<keyword evidence="5 15" id="KW-0732">Signal</keyword>
<keyword evidence="6" id="KW-0677">Repeat</keyword>
<dbReference type="GO" id="GO:0016020">
    <property type="term" value="C:membrane"/>
    <property type="evidence" value="ECO:0007669"/>
    <property type="project" value="UniProtKB-SubCell"/>
</dbReference>
<dbReference type="InterPro" id="IPR000719">
    <property type="entry name" value="Prot_kinase_dom"/>
</dbReference>
<evidence type="ECO:0000313" key="17">
    <source>
        <dbReference type="EMBL" id="KAK9682298.1"/>
    </source>
</evidence>
<dbReference type="AlphaFoldDB" id="A0AAW1I191"/>
<evidence type="ECO:0000259" key="16">
    <source>
        <dbReference type="PROSITE" id="PS50011"/>
    </source>
</evidence>
<feature type="signal peptide" evidence="15">
    <location>
        <begin position="1"/>
        <end position="22"/>
    </location>
</feature>
<keyword evidence="3" id="KW-0433">Leucine-rich repeat</keyword>
<dbReference type="Pfam" id="PF13855">
    <property type="entry name" value="LRR_8"/>
    <property type="match status" value="1"/>
</dbReference>
<dbReference type="SMART" id="SM00220">
    <property type="entry name" value="S_TKc"/>
    <property type="match status" value="1"/>
</dbReference>
<dbReference type="Gene3D" id="1.10.510.10">
    <property type="entry name" value="Transferase(Phosphotransferase) domain 1"/>
    <property type="match status" value="1"/>
</dbReference>
<proteinExistence type="predicted"/>
<dbReference type="PANTHER" id="PTHR48010:SF32">
    <property type="entry name" value="PROTEIN KINASE DOMAIN-CONTAINING PROTEIN"/>
    <property type="match status" value="1"/>
</dbReference>
<dbReference type="InterPro" id="IPR011009">
    <property type="entry name" value="Kinase-like_dom_sf"/>
</dbReference>
<gene>
    <name evidence="17" type="ORF">RND81_10G063800</name>
</gene>
<comment type="subcellular location">
    <subcellularLocation>
        <location evidence="1">Membrane</location>
    </subcellularLocation>
</comment>
<dbReference type="GO" id="GO:0004672">
    <property type="term" value="F:protein kinase activity"/>
    <property type="evidence" value="ECO:0007669"/>
    <property type="project" value="InterPro"/>
</dbReference>
<dbReference type="FunFam" id="3.30.200.20:FF:000307">
    <property type="entry name" value="pollen receptor-like kinase 1"/>
    <property type="match status" value="1"/>
</dbReference>
<dbReference type="PROSITE" id="PS00107">
    <property type="entry name" value="PROTEIN_KINASE_ATP"/>
    <property type="match status" value="1"/>
</dbReference>
<dbReference type="InterPro" id="IPR001611">
    <property type="entry name" value="Leu-rich_rpt"/>
</dbReference>
<keyword evidence="7 12" id="KW-0547">Nucleotide-binding</keyword>
<dbReference type="GO" id="GO:0005524">
    <property type="term" value="F:ATP binding"/>
    <property type="evidence" value="ECO:0007669"/>
    <property type="project" value="UniProtKB-UniRule"/>
</dbReference>
<dbReference type="Pfam" id="PF00560">
    <property type="entry name" value="LRR_1"/>
    <property type="match status" value="2"/>
</dbReference>
<dbReference type="Proteomes" id="UP001443914">
    <property type="component" value="Unassembled WGS sequence"/>
</dbReference>
<dbReference type="EMBL" id="JBDFQZ010000010">
    <property type="protein sequence ID" value="KAK9682298.1"/>
    <property type="molecule type" value="Genomic_DNA"/>
</dbReference>
<dbReference type="InterPro" id="IPR032675">
    <property type="entry name" value="LRR_dom_sf"/>
</dbReference>
<dbReference type="Gene3D" id="3.80.10.10">
    <property type="entry name" value="Ribonuclease Inhibitor"/>
    <property type="match status" value="2"/>
</dbReference>
<evidence type="ECO:0000256" key="4">
    <source>
        <dbReference type="ARBA" id="ARBA00022692"/>
    </source>
</evidence>
<keyword evidence="8 12" id="KW-0067">ATP-binding</keyword>
<keyword evidence="9 14" id="KW-1133">Transmembrane helix</keyword>
<evidence type="ECO:0000256" key="15">
    <source>
        <dbReference type="SAM" id="SignalP"/>
    </source>
</evidence>
<evidence type="ECO:0000256" key="11">
    <source>
        <dbReference type="ARBA" id="ARBA00023170"/>
    </source>
</evidence>
<evidence type="ECO:0000256" key="2">
    <source>
        <dbReference type="ARBA" id="ARBA00022553"/>
    </source>
</evidence>
<keyword evidence="4 14" id="KW-0812">Transmembrane</keyword>
<dbReference type="InterPro" id="IPR050994">
    <property type="entry name" value="At_inactive_RLKs"/>
</dbReference>
<evidence type="ECO:0000256" key="9">
    <source>
        <dbReference type="ARBA" id="ARBA00022989"/>
    </source>
</evidence>
<dbReference type="Pfam" id="PF00069">
    <property type="entry name" value="Pkinase"/>
    <property type="match status" value="1"/>
</dbReference>
<evidence type="ECO:0000256" key="7">
    <source>
        <dbReference type="ARBA" id="ARBA00022741"/>
    </source>
</evidence>
<feature type="region of interest" description="Disordered" evidence="13">
    <location>
        <begin position="625"/>
        <end position="647"/>
    </location>
</feature>
<feature type="domain" description="Protein kinase" evidence="16">
    <location>
        <begin position="352"/>
        <end position="621"/>
    </location>
</feature>
<dbReference type="SUPFAM" id="SSF52058">
    <property type="entry name" value="L domain-like"/>
    <property type="match status" value="1"/>
</dbReference>
<evidence type="ECO:0000256" key="3">
    <source>
        <dbReference type="ARBA" id="ARBA00022614"/>
    </source>
</evidence>
<organism evidence="17 18">
    <name type="scientific">Saponaria officinalis</name>
    <name type="common">Common soapwort</name>
    <name type="synonym">Lychnis saponaria</name>
    <dbReference type="NCBI Taxonomy" id="3572"/>
    <lineage>
        <taxon>Eukaryota</taxon>
        <taxon>Viridiplantae</taxon>
        <taxon>Streptophyta</taxon>
        <taxon>Embryophyta</taxon>
        <taxon>Tracheophyta</taxon>
        <taxon>Spermatophyta</taxon>
        <taxon>Magnoliopsida</taxon>
        <taxon>eudicotyledons</taxon>
        <taxon>Gunneridae</taxon>
        <taxon>Pentapetalae</taxon>
        <taxon>Caryophyllales</taxon>
        <taxon>Caryophyllaceae</taxon>
        <taxon>Caryophylleae</taxon>
        <taxon>Saponaria</taxon>
    </lineage>
</organism>
<dbReference type="PANTHER" id="PTHR48010">
    <property type="entry name" value="OS05G0588300 PROTEIN"/>
    <property type="match status" value="1"/>
</dbReference>
<evidence type="ECO:0000256" key="8">
    <source>
        <dbReference type="ARBA" id="ARBA00022840"/>
    </source>
</evidence>
<evidence type="ECO:0000256" key="13">
    <source>
        <dbReference type="SAM" id="MobiDB-lite"/>
    </source>
</evidence>
<evidence type="ECO:0000256" key="6">
    <source>
        <dbReference type="ARBA" id="ARBA00022737"/>
    </source>
</evidence>
<dbReference type="InterPro" id="IPR017441">
    <property type="entry name" value="Protein_kinase_ATP_BS"/>
</dbReference>
<keyword evidence="10 14" id="KW-0472">Membrane</keyword>
<dbReference type="FunFam" id="3.80.10.10:FF:000234">
    <property type="entry name" value="Probable inactive receptor kinase RLK902"/>
    <property type="match status" value="1"/>
</dbReference>
<evidence type="ECO:0000256" key="1">
    <source>
        <dbReference type="ARBA" id="ARBA00004370"/>
    </source>
</evidence>
<keyword evidence="11" id="KW-0675">Receptor</keyword>
<protein>
    <recommendedName>
        <fullName evidence="16">Protein kinase domain-containing protein</fullName>
    </recommendedName>
</protein>
<dbReference type="FunFam" id="1.10.510.10:FF:000585">
    <property type="entry name" value="Probable inactive receptor kinase At1g48480"/>
    <property type="match status" value="1"/>
</dbReference>
<feature type="transmembrane region" description="Helical" evidence="14">
    <location>
        <begin position="242"/>
        <end position="266"/>
    </location>
</feature>
<dbReference type="Gene3D" id="3.30.200.20">
    <property type="entry name" value="Phosphorylase Kinase, domain 1"/>
    <property type="match status" value="1"/>
</dbReference>
<evidence type="ECO:0000256" key="14">
    <source>
        <dbReference type="SAM" id="Phobius"/>
    </source>
</evidence>
<dbReference type="SUPFAM" id="SSF56112">
    <property type="entry name" value="Protein kinase-like (PK-like)"/>
    <property type="match status" value="1"/>
</dbReference>
<evidence type="ECO:0000256" key="5">
    <source>
        <dbReference type="ARBA" id="ARBA00022729"/>
    </source>
</evidence>